<protein>
    <submittedName>
        <fullName evidence="1">Uncharacterized protein</fullName>
    </submittedName>
</protein>
<organism evidence="1">
    <name type="scientific">Edafosvirus sp</name>
    <dbReference type="NCBI Taxonomy" id="2487765"/>
    <lineage>
        <taxon>Viruses</taxon>
        <taxon>Varidnaviria</taxon>
        <taxon>Bamfordvirae</taxon>
        <taxon>Nucleocytoviricota</taxon>
        <taxon>Megaviricetes</taxon>
        <taxon>Imitervirales</taxon>
        <taxon>Mimiviridae</taxon>
        <taxon>Klosneuvirinae</taxon>
    </lineage>
</organism>
<name>A0A3G4ZW31_9VIRU</name>
<sequence length="128" mass="14913">MSIAKACQKLLPLSRQFVRSAMHNPIVAKVHVLSCIASVPRAFKSTATMYDSKANWDNQNKIKKLVKKNNLLNNKINKIDAELNSMTLYELDSVLSRRHEYQYMMDKKYMYWEKIGINKQIIDQMKSA</sequence>
<proteinExistence type="predicted"/>
<accession>A0A3G4ZW31</accession>
<dbReference type="EMBL" id="MK072067">
    <property type="protein sequence ID" value="AYV77823.1"/>
    <property type="molecule type" value="Genomic_DNA"/>
</dbReference>
<reference evidence="1" key="1">
    <citation type="submission" date="2018-10" db="EMBL/GenBank/DDBJ databases">
        <title>Hidden diversity of soil giant viruses.</title>
        <authorList>
            <person name="Schulz F."/>
            <person name="Alteio L."/>
            <person name="Goudeau D."/>
            <person name="Ryan E.M."/>
            <person name="Malmstrom R.R."/>
            <person name="Blanchard J."/>
            <person name="Woyke T."/>
        </authorList>
    </citation>
    <scope>NUCLEOTIDE SEQUENCE</scope>
    <source>
        <strain evidence="1">EDV1</strain>
    </source>
</reference>
<evidence type="ECO:0000313" key="1">
    <source>
        <dbReference type="EMBL" id="AYV77823.1"/>
    </source>
</evidence>
<gene>
    <name evidence="1" type="ORF">Edafosvirus2_2</name>
</gene>